<reference evidence="6 7" key="1">
    <citation type="submission" date="2019-11" db="EMBL/GenBank/DDBJ databases">
        <title>Acidiferrimicrobium australis gen. nov., sp. nov., an acidophilic and obligately heterotrophic, member of the Actinobacteria that catalyses dissimilatory oxido- reduction of iron isolated from metal-rich acidic water in Chile.</title>
        <authorList>
            <person name="Gonzalez D."/>
            <person name="Huber K."/>
            <person name="Hedrich S."/>
            <person name="Rojas-Villalobos C."/>
            <person name="Quatrini R."/>
            <person name="Dinamarca M.A."/>
            <person name="Schwarz A."/>
            <person name="Canales C."/>
            <person name="Nancucheo I."/>
        </authorList>
    </citation>
    <scope>NUCLEOTIDE SEQUENCE [LARGE SCALE GENOMIC DNA]</scope>
    <source>
        <strain evidence="6 7">USS-CCA1</strain>
    </source>
</reference>
<dbReference type="PANTHER" id="PTHR11136:SF0">
    <property type="entry name" value="DIHYDROFOLATE SYNTHETASE-RELATED"/>
    <property type="match status" value="1"/>
</dbReference>
<organism evidence="6 7">
    <name type="scientific">Acidiferrimicrobium australe</name>
    <dbReference type="NCBI Taxonomy" id="2664430"/>
    <lineage>
        <taxon>Bacteria</taxon>
        <taxon>Bacillati</taxon>
        <taxon>Actinomycetota</taxon>
        <taxon>Acidimicrobiia</taxon>
        <taxon>Acidimicrobiales</taxon>
        <taxon>Acidimicrobiaceae</taxon>
        <taxon>Acidiferrimicrobium</taxon>
    </lineage>
</organism>
<evidence type="ECO:0000256" key="4">
    <source>
        <dbReference type="ARBA" id="ARBA00022840"/>
    </source>
</evidence>
<dbReference type="InterPro" id="IPR001645">
    <property type="entry name" value="Folylpolyglutamate_synth"/>
</dbReference>
<evidence type="ECO:0000256" key="1">
    <source>
        <dbReference type="ARBA" id="ARBA00008276"/>
    </source>
</evidence>
<evidence type="ECO:0000313" key="7">
    <source>
        <dbReference type="Proteomes" id="UP000437736"/>
    </source>
</evidence>
<dbReference type="Gene3D" id="3.40.1190.10">
    <property type="entry name" value="Mur-like, catalytic domain"/>
    <property type="match status" value="1"/>
</dbReference>
<protein>
    <submittedName>
        <fullName evidence="6">Bifunctional folylpolyglutamate synthase/dihydrofolate synthase</fullName>
    </submittedName>
</protein>
<dbReference type="Pfam" id="PF08245">
    <property type="entry name" value="Mur_ligase_M"/>
    <property type="match status" value="1"/>
</dbReference>
<dbReference type="InterPro" id="IPR036565">
    <property type="entry name" value="Mur-like_cat_sf"/>
</dbReference>
<dbReference type="SUPFAM" id="SSF53623">
    <property type="entry name" value="MurD-like peptide ligases, catalytic domain"/>
    <property type="match status" value="1"/>
</dbReference>
<comment type="caution">
    <text evidence="6">The sequence shown here is derived from an EMBL/GenBank/DDBJ whole genome shotgun (WGS) entry which is preliminary data.</text>
</comment>
<gene>
    <name evidence="6" type="ORF">GHK86_15395</name>
</gene>
<keyword evidence="2" id="KW-0436">Ligase</keyword>
<keyword evidence="4" id="KW-0067">ATP-binding</keyword>
<dbReference type="PANTHER" id="PTHR11136">
    <property type="entry name" value="FOLYLPOLYGLUTAMATE SYNTHASE-RELATED"/>
    <property type="match status" value="1"/>
</dbReference>
<comment type="similarity">
    <text evidence="1">Belongs to the folylpolyglutamate synthase family.</text>
</comment>
<keyword evidence="3" id="KW-0547">Nucleotide-binding</keyword>
<proteinExistence type="inferred from homology"/>
<evidence type="ECO:0000256" key="2">
    <source>
        <dbReference type="ARBA" id="ARBA00022598"/>
    </source>
</evidence>
<name>A0ABW9QX06_9ACTN</name>
<evidence type="ECO:0000256" key="3">
    <source>
        <dbReference type="ARBA" id="ARBA00022741"/>
    </source>
</evidence>
<feature type="domain" description="Mur ligase central" evidence="5">
    <location>
        <begin position="135"/>
        <end position="272"/>
    </location>
</feature>
<keyword evidence="7" id="KW-1185">Reference proteome</keyword>
<sequence length="283" mass="29631">MTAGASGAEAWLDGLYDVERTGRMGPPTLERIAALVEALDHPEGAYPVVHVTGTNGKGSTSAMTAALLHAAGRRVGLYTSPHLEHPAERIGLDGRPVTPEQLWTAVGAVAEAAERAGVRPTWFEAMTAAGLWWFRESGVDVAVVEVGMLGRWDATNVVHGQVAVVTNVALDHTEVAGPTRAHIAAEKSGIIEAGATLVLGETDPELRGLFEREQPGRILTRGTELAWSGRRPLGLDGQLVDLRTPWAEHPGVRVGSLGAHQCDNAVLAVGAAEAVLGAALPEA</sequence>
<evidence type="ECO:0000313" key="6">
    <source>
        <dbReference type="EMBL" id="MST34100.1"/>
    </source>
</evidence>
<dbReference type="InterPro" id="IPR013221">
    <property type="entry name" value="Mur_ligase_cen"/>
</dbReference>
<evidence type="ECO:0000259" key="5">
    <source>
        <dbReference type="Pfam" id="PF08245"/>
    </source>
</evidence>
<feature type="non-terminal residue" evidence="6">
    <location>
        <position position="283"/>
    </location>
</feature>
<dbReference type="NCBIfam" id="TIGR01499">
    <property type="entry name" value="folC"/>
    <property type="match status" value="1"/>
</dbReference>
<accession>A0ABW9QX06</accession>
<dbReference type="EMBL" id="WJHE01000851">
    <property type="protein sequence ID" value="MST34100.1"/>
    <property type="molecule type" value="Genomic_DNA"/>
</dbReference>
<dbReference type="Proteomes" id="UP000437736">
    <property type="component" value="Unassembled WGS sequence"/>
</dbReference>